<dbReference type="Proteomes" id="UP000219621">
    <property type="component" value="Unassembled WGS sequence"/>
</dbReference>
<evidence type="ECO:0000313" key="3">
    <source>
        <dbReference type="Proteomes" id="UP000219621"/>
    </source>
</evidence>
<name>A0A286GUU0_9PROT</name>
<reference evidence="2 3" key="1">
    <citation type="submission" date="2017-09" db="EMBL/GenBank/DDBJ databases">
        <authorList>
            <person name="Ehlers B."/>
            <person name="Leendertz F.H."/>
        </authorList>
    </citation>
    <scope>NUCLEOTIDE SEQUENCE [LARGE SCALE GENOMIC DNA]</scope>
    <source>
        <strain evidence="2 3">USBA 140</strain>
    </source>
</reference>
<dbReference type="Pfam" id="PF09722">
    <property type="entry name" value="Xre_MbcA_ParS_C"/>
    <property type="match status" value="1"/>
</dbReference>
<feature type="domain" description="Antitoxin Xre/MbcA/ParS-like toxin-binding" evidence="1">
    <location>
        <begin position="115"/>
        <end position="147"/>
    </location>
</feature>
<dbReference type="RefSeq" id="WP_097280525.1">
    <property type="nucleotide sequence ID" value="NZ_OCNJ01000008.1"/>
</dbReference>
<gene>
    <name evidence="2" type="ORF">SAMN05421508_108125</name>
</gene>
<sequence length="151" mass="16696">MGYAAERAPERAPIEHPVDLADPRERARLTAPALKAFFRLAAAWALREEDARALLGGMSHARFLSLRKAVETQAAVRALSQDELTRLSLLLGIARSLRVLHAPPLADQWPALPNRNQMFAGRRPLDVMIRGGIPGLQQVRRLLDARRSLGA</sequence>
<organism evidence="2 3">
    <name type="scientific">Caenispirillum bisanense</name>
    <dbReference type="NCBI Taxonomy" id="414052"/>
    <lineage>
        <taxon>Bacteria</taxon>
        <taxon>Pseudomonadati</taxon>
        <taxon>Pseudomonadota</taxon>
        <taxon>Alphaproteobacteria</taxon>
        <taxon>Rhodospirillales</taxon>
        <taxon>Novispirillaceae</taxon>
        <taxon>Caenispirillum</taxon>
    </lineage>
</organism>
<accession>A0A286GUU0</accession>
<evidence type="ECO:0000259" key="1">
    <source>
        <dbReference type="Pfam" id="PF09722"/>
    </source>
</evidence>
<protein>
    <recommendedName>
        <fullName evidence="1">Antitoxin Xre/MbcA/ParS-like toxin-binding domain-containing protein</fullName>
    </recommendedName>
</protein>
<dbReference type="EMBL" id="OCNJ01000008">
    <property type="protein sequence ID" value="SOD98889.1"/>
    <property type="molecule type" value="Genomic_DNA"/>
</dbReference>
<dbReference type="OrthoDB" id="117888at2"/>
<keyword evidence="3" id="KW-1185">Reference proteome</keyword>
<proteinExistence type="predicted"/>
<evidence type="ECO:0000313" key="2">
    <source>
        <dbReference type="EMBL" id="SOD98889.1"/>
    </source>
</evidence>
<dbReference type="InterPro" id="IPR024467">
    <property type="entry name" value="Xre/MbcA/ParS-like_toxin-bd"/>
</dbReference>
<dbReference type="AlphaFoldDB" id="A0A286GUU0"/>